<dbReference type="Proteomes" id="UP001164539">
    <property type="component" value="Chromosome 11"/>
</dbReference>
<organism evidence="1 2">
    <name type="scientific">Melia azedarach</name>
    <name type="common">Chinaberry tree</name>
    <dbReference type="NCBI Taxonomy" id="155640"/>
    <lineage>
        <taxon>Eukaryota</taxon>
        <taxon>Viridiplantae</taxon>
        <taxon>Streptophyta</taxon>
        <taxon>Embryophyta</taxon>
        <taxon>Tracheophyta</taxon>
        <taxon>Spermatophyta</taxon>
        <taxon>Magnoliopsida</taxon>
        <taxon>eudicotyledons</taxon>
        <taxon>Gunneridae</taxon>
        <taxon>Pentapetalae</taxon>
        <taxon>rosids</taxon>
        <taxon>malvids</taxon>
        <taxon>Sapindales</taxon>
        <taxon>Meliaceae</taxon>
        <taxon>Melia</taxon>
    </lineage>
</organism>
<proteinExistence type="predicted"/>
<keyword evidence="2" id="KW-1185">Reference proteome</keyword>
<comment type="caution">
    <text evidence="1">The sequence shown here is derived from an EMBL/GenBank/DDBJ whole genome shotgun (WGS) entry which is preliminary data.</text>
</comment>
<gene>
    <name evidence="1" type="ORF">OWV82_019531</name>
</gene>
<dbReference type="EMBL" id="CM051404">
    <property type="protein sequence ID" value="KAJ4705791.1"/>
    <property type="molecule type" value="Genomic_DNA"/>
</dbReference>
<name>A0ACC1X3M2_MELAZ</name>
<evidence type="ECO:0000313" key="2">
    <source>
        <dbReference type="Proteomes" id="UP001164539"/>
    </source>
</evidence>
<reference evidence="1 2" key="1">
    <citation type="journal article" date="2023" name="Science">
        <title>Complex scaffold remodeling in plant triterpene biosynthesis.</title>
        <authorList>
            <person name="De La Pena R."/>
            <person name="Hodgson H."/>
            <person name="Liu J.C."/>
            <person name="Stephenson M.J."/>
            <person name="Martin A.C."/>
            <person name="Owen C."/>
            <person name="Harkess A."/>
            <person name="Leebens-Mack J."/>
            <person name="Jimenez L.E."/>
            <person name="Osbourn A."/>
            <person name="Sattely E.S."/>
        </authorList>
    </citation>
    <scope>NUCLEOTIDE SEQUENCE [LARGE SCALE GENOMIC DNA]</scope>
    <source>
        <strain evidence="2">cv. JPN11</strain>
        <tissue evidence="1">Leaf</tissue>
    </source>
</reference>
<evidence type="ECO:0000313" key="1">
    <source>
        <dbReference type="EMBL" id="KAJ4705791.1"/>
    </source>
</evidence>
<sequence length="848" mass="97876">MVMKYQRKNGSLFNSPSTTAAALAHLQNDGCLHYLRSLLEKFVDAVPATYPLDIYVHLFMVETLQSLGIDRHFRTEINRVLDETYRFCQKGEEEIILDPTTCAISFHLLRVNGYDIPLAETLNPRSKLLTQPNDNALVCDHQPNHSCCSHSPSKSWVSSLPPLNTREVRRCRQKQAFVYFSVATNVFSPELSDARMKWAKSAYLTTVVDDFFDYGGSYEELENLVQLFENSLPNGTLQFHGIFSTPQCWQLFSFSSDRMTTVLNDMQCFERTKKRIKKMFDKIELSVSSYDTAWVAMVLSPDSAQAPCFPQCINWLLDNQLDDGSWGLPYRPSWLVKDAVSCTLASVLALKRWGTGEEHMNKDLNLNLPLRSTDINPMLERRHLELKRDYSAGRKEYLAYVSEGIGKVQDWEMVMKYQRKNGSLFNSPSTTAAALTHLHNAGCHHYLRSLLEKFGDAVPTIYPLDKYVHLFILETIESLGIHRHFTEEIRSVLDETYRCWLKLEEEMFVDPATCAMAFRLLRVNGHDVPSDPLTQFAEENQFFNSLKGYMKDIDALLELHRASQIMVYLDEFFLEKQNLSTCHFLKQLFSSSIHSDRLSQNVGKQVEDALQFPYHASLERLAHMRNMELYRGDNIRISKTSYWWVVEQRLDKLTFAKQKQVYSYFSVAATLFPPEFSDARMSWAKTSVLTTVGGDFFDLRGSDEELLNLMELLEKWDIQEGTKFFSEEVEILFSALHSTICELGEKTFTWQGPNATSHIAEVWLNLLKSMFQETQWLRNKSVPTMDEHMRNGYVSFTLGPILSQLSIFWGLSYQRRLLEVLNTILYISLSAFVDVCSMIFEVLRGKPR</sequence>
<protein>
    <submittedName>
        <fullName evidence="1">Terpene synthase</fullName>
    </submittedName>
</protein>
<accession>A0ACC1X3M2</accession>